<dbReference type="EMBL" id="LR134318">
    <property type="protein sequence ID" value="VEF10895.1"/>
    <property type="molecule type" value="Genomic_DNA"/>
</dbReference>
<gene>
    <name evidence="1" type="ORF">NCTC9428_02510</name>
</gene>
<sequence length="43" mass="4669">MCEYIVQHDVNEGFEALFTAAQNQNMSGALGLADGSLHRTCEP</sequence>
<name>A0A3S5E9J3_PSEFL</name>
<proteinExistence type="predicted"/>
<dbReference type="AlphaFoldDB" id="A0A3S5E9J3"/>
<organism evidence="1 2">
    <name type="scientific">Pseudomonas fluorescens</name>
    <dbReference type="NCBI Taxonomy" id="294"/>
    <lineage>
        <taxon>Bacteria</taxon>
        <taxon>Pseudomonadati</taxon>
        <taxon>Pseudomonadota</taxon>
        <taxon>Gammaproteobacteria</taxon>
        <taxon>Pseudomonadales</taxon>
        <taxon>Pseudomonadaceae</taxon>
        <taxon>Pseudomonas</taxon>
    </lineage>
</organism>
<dbReference type="Proteomes" id="UP000281909">
    <property type="component" value="Chromosome"/>
</dbReference>
<evidence type="ECO:0000313" key="1">
    <source>
        <dbReference type="EMBL" id="VEF10895.1"/>
    </source>
</evidence>
<accession>A0A3S5E9J3</accession>
<reference evidence="1 2" key="1">
    <citation type="submission" date="2018-12" db="EMBL/GenBank/DDBJ databases">
        <authorList>
            <consortium name="Pathogen Informatics"/>
        </authorList>
    </citation>
    <scope>NUCLEOTIDE SEQUENCE [LARGE SCALE GENOMIC DNA]</scope>
    <source>
        <strain evidence="1 2">NCTC9428</strain>
    </source>
</reference>
<evidence type="ECO:0000313" key="2">
    <source>
        <dbReference type="Proteomes" id="UP000281909"/>
    </source>
</evidence>
<protein>
    <submittedName>
        <fullName evidence="1">Uncharacterized protein</fullName>
    </submittedName>
</protein>